<name>A0A8H9H0T1_9ACTN</name>
<dbReference type="GO" id="GO:0006950">
    <property type="term" value="P:response to stress"/>
    <property type="evidence" value="ECO:0007669"/>
    <property type="project" value="TreeGrafter"/>
</dbReference>
<dbReference type="InterPro" id="IPR000835">
    <property type="entry name" value="HTH_MarR-typ"/>
</dbReference>
<dbReference type="PANTHER" id="PTHR33164:SF43">
    <property type="entry name" value="HTH-TYPE TRANSCRIPTIONAL REPRESSOR YETL"/>
    <property type="match status" value="1"/>
</dbReference>
<dbReference type="AlphaFoldDB" id="A0A8H9H0T1"/>
<dbReference type="Proteomes" id="UP000653480">
    <property type="component" value="Unassembled WGS sequence"/>
</dbReference>
<dbReference type="OrthoDB" id="4547383at2"/>
<dbReference type="GO" id="GO:0003700">
    <property type="term" value="F:DNA-binding transcription factor activity"/>
    <property type="evidence" value="ECO:0007669"/>
    <property type="project" value="InterPro"/>
</dbReference>
<feature type="domain" description="HTH marR-type" evidence="1">
    <location>
        <begin position="9"/>
        <end position="146"/>
    </location>
</feature>
<reference evidence="2" key="1">
    <citation type="journal article" date="2014" name="Int. J. Syst. Evol. Microbiol.">
        <title>Complete genome sequence of Corynebacterium casei LMG S-19264T (=DSM 44701T), isolated from a smear-ripened cheese.</title>
        <authorList>
            <consortium name="US DOE Joint Genome Institute (JGI-PGF)"/>
            <person name="Walter F."/>
            <person name="Albersmeier A."/>
            <person name="Kalinowski J."/>
            <person name="Ruckert C."/>
        </authorList>
    </citation>
    <scope>NUCLEOTIDE SEQUENCE</scope>
    <source>
        <strain evidence="2">CGMCC 4.7138</strain>
    </source>
</reference>
<proteinExistence type="predicted"/>
<keyword evidence="3" id="KW-1185">Reference proteome</keyword>
<dbReference type="InterPro" id="IPR036390">
    <property type="entry name" value="WH_DNA-bd_sf"/>
</dbReference>
<dbReference type="PANTHER" id="PTHR33164">
    <property type="entry name" value="TRANSCRIPTIONAL REGULATOR, MARR FAMILY"/>
    <property type="match status" value="1"/>
</dbReference>
<accession>A0A8H9H0T1</accession>
<dbReference type="InterPro" id="IPR036388">
    <property type="entry name" value="WH-like_DNA-bd_sf"/>
</dbReference>
<gene>
    <name evidence="2" type="ORF">GCM10011574_36910</name>
</gene>
<dbReference type="PROSITE" id="PS50995">
    <property type="entry name" value="HTH_MARR_2"/>
    <property type="match status" value="1"/>
</dbReference>
<dbReference type="InterPro" id="IPR039422">
    <property type="entry name" value="MarR/SlyA-like"/>
</dbReference>
<dbReference type="SMART" id="SM00347">
    <property type="entry name" value="HTH_MARR"/>
    <property type="match status" value="1"/>
</dbReference>
<dbReference type="RefSeq" id="WP_142573886.1">
    <property type="nucleotide sequence ID" value="NZ_BMMN01000006.1"/>
</dbReference>
<comment type="caution">
    <text evidence="2">The sequence shown here is derived from an EMBL/GenBank/DDBJ whole genome shotgun (WGS) entry which is preliminary data.</text>
</comment>
<dbReference type="Gene3D" id="1.10.10.10">
    <property type="entry name" value="Winged helix-like DNA-binding domain superfamily/Winged helix DNA-binding domain"/>
    <property type="match status" value="1"/>
</dbReference>
<evidence type="ECO:0000259" key="1">
    <source>
        <dbReference type="PROSITE" id="PS50995"/>
    </source>
</evidence>
<dbReference type="EMBL" id="BMMN01000006">
    <property type="protein sequence ID" value="GGO15452.1"/>
    <property type="molecule type" value="Genomic_DNA"/>
</dbReference>
<organism evidence="2 3">
    <name type="scientific">Microbispora bryophytorum</name>
    <dbReference type="NCBI Taxonomy" id="1460882"/>
    <lineage>
        <taxon>Bacteria</taxon>
        <taxon>Bacillati</taxon>
        <taxon>Actinomycetota</taxon>
        <taxon>Actinomycetes</taxon>
        <taxon>Streptosporangiales</taxon>
        <taxon>Streptosporangiaceae</taxon>
        <taxon>Microbispora</taxon>
    </lineage>
</organism>
<protein>
    <submittedName>
        <fullName evidence="2">Transcriptional regulator</fullName>
    </submittedName>
</protein>
<evidence type="ECO:0000313" key="3">
    <source>
        <dbReference type="Proteomes" id="UP000653480"/>
    </source>
</evidence>
<reference evidence="2" key="2">
    <citation type="submission" date="2020-09" db="EMBL/GenBank/DDBJ databases">
        <authorList>
            <person name="Sun Q."/>
            <person name="Zhou Y."/>
        </authorList>
    </citation>
    <scope>NUCLEOTIDE SEQUENCE</scope>
    <source>
        <strain evidence="2">CGMCC 4.7138</strain>
    </source>
</reference>
<dbReference type="Pfam" id="PF12802">
    <property type="entry name" value="MarR_2"/>
    <property type="match status" value="1"/>
</dbReference>
<evidence type="ECO:0000313" key="2">
    <source>
        <dbReference type="EMBL" id="GGO15452.1"/>
    </source>
</evidence>
<sequence>MSTDEGLSLDEGVRTLLLLMPRLVGRAKRMPVPEPLRTLDLAPRHLSLLSYLLFDGPLTVNELAARLEVAPATVSLMVGDLSRKGVVNRREDEADRRRTIVSIAEANREAVDAWLARGACAWRSALEPLTSEQRRVFVETLRSYERAVTGDGVTGLNPVSPVIPAYRLTGLPHAHGE</sequence>
<dbReference type="SUPFAM" id="SSF46785">
    <property type="entry name" value="Winged helix' DNA-binding domain"/>
    <property type="match status" value="1"/>
</dbReference>